<dbReference type="AlphaFoldDB" id="A0A1H0LSR4"/>
<protein>
    <submittedName>
        <fullName evidence="1">Uncharacterized protein</fullName>
    </submittedName>
</protein>
<dbReference type="EMBL" id="FNIV01000010">
    <property type="protein sequence ID" value="SDO71081.1"/>
    <property type="molecule type" value="Genomic_DNA"/>
</dbReference>
<keyword evidence="2" id="KW-1185">Reference proteome</keyword>
<organism evidence="1 2">
    <name type="scientific">Halomonas shengliensis</name>
    <dbReference type="NCBI Taxonomy" id="419597"/>
    <lineage>
        <taxon>Bacteria</taxon>
        <taxon>Pseudomonadati</taxon>
        <taxon>Pseudomonadota</taxon>
        <taxon>Gammaproteobacteria</taxon>
        <taxon>Oceanospirillales</taxon>
        <taxon>Halomonadaceae</taxon>
        <taxon>Halomonas</taxon>
    </lineage>
</organism>
<gene>
    <name evidence="1" type="ORF">SAMN04487957_11087</name>
</gene>
<accession>A0A1H0LSR4</accession>
<reference evidence="2" key="1">
    <citation type="submission" date="2016-10" db="EMBL/GenBank/DDBJ databases">
        <authorList>
            <person name="Varghese N."/>
            <person name="Submissions S."/>
        </authorList>
    </citation>
    <scope>NUCLEOTIDE SEQUENCE [LARGE SCALE GENOMIC DNA]</scope>
    <source>
        <strain evidence="2">CGMCC 1.6444</strain>
    </source>
</reference>
<proteinExistence type="predicted"/>
<name>A0A1H0LSR4_9GAMM</name>
<dbReference type="STRING" id="419597.SAMN04487957_11087"/>
<sequence>MSDQPKHRPNNCRNVLQARGEPYPRSGCAVCGNGGLAGCPYDQQGLAGALALAEVRIQQLEAKRDAAADYARDQATVLDLVAKALGVPDEPHQGRAERILEAAEGLSVYMERLREAVEFCNEHHHFGGWTEMLDEAPATSLARRRAEWQAELLEEYREELGSAGVAFVDCLAKQLRRQAEEPSE</sequence>
<dbReference type="RefSeq" id="WP_143004430.1">
    <property type="nucleotide sequence ID" value="NZ_FNIV01000010.1"/>
</dbReference>
<evidence type="ECO:0000313" key="1">
    <source>
        <dbReference type="EMBL" id="SDO71081.1"/>
    </source>
</evidence>
<evidence type="ECO:0000313" key="2">
    <source>
        <dbReference type="Proteomes" id="UP000199075"/>
    </source>
</evidence>
<dbReference type="OrthoDB" id="8449869at2"/>
<dbReference type="Proteomes" id="UP000199075">
    <property type="component" value="Unassembled WGS sequence"/>
</dbReference>